<name>A0A9N7YRI4_PLEPL</name>
<sequence>MEGVRVYKGIRRRRLRVDGGYSRAADSICVEAGGRGLTCFVLRGQKMCCHSVVDLAQPPSNHAGDMELGLADRSAGAMAFNRRTALAKGYRLLLLQLFTAFTTSQNDLELQ</sequence>
<organism evidence="1 2">
    <name type="scientific">Pleuronectes platessa</name>
    <name type="common">European plaice</name>
    <dbReference type="NCBI Taxonomy" id="8262"/>
    <lineage>
        <taxon>Eukaryota</taxon>
        <taxon>Metazoa</taxon>
        <taxon>Chordata</taxon>
        <taxon>Craniata</taxon>
        <taxon>Vertebrata</taxon>
        <taxon>Euteleostomi</taxon>
        <taxon>Actinopterygii</taxon>
        <taxon>Neopterygii</taxon>
        <taxon>Teleostei</taxon>
        <taxon>Neoteleostei</taxon>
        <taxon>Acanthomorphata</taxon>
        <taxon>Carangaria</taxon>
        <taxon>Pleuronectiformes</taxon>
        <taxon>Pleuronectoidei</taxon>
        <taxon>Pleuronectidae</taxon>
        <taxon>Pleuronectes</taxon>
    </lineage>
</organism>
<accession>A0A9N7YRI4</accession>
<protein>
    <submittedName>
        <fullName evidence="1">Uncharacterized protein</fullName>
    </submittedName>
</protein>
<comment type="caution">
    <text evidence="1">The sequence shown here is derived from an EMBL/GenBank/DDBJ whole genome shotgun (WGS) entry which is preliminary data.</text>
</comment>
<evidence type="ECO:0000313" key="1">
    <source>
        <dbReference type="EMBL" id="CAB1435303.1"/>
    </source>
</evidence>
<keyword evidence="2" id="KW-1185">Reference proteome</keyword>
<evidence type="ECO:0000313" key="2">
    <source>
        <dbReference type="Proteomes" id="UP001153269"/>
    </source>
</evidence>
<dbReference type="EMBL" id="CADEAL010001758">
    <property type="protein sequence ID" value="CAB1435303.1"/>
    <property type="molecule type" value="Genomic_DNA"/>
</dbReference>
<dbReference type="AlphaFoldDB" id="A0A9N7YRI4"/>
<reference evidence="1" key="1">
    <citation type="submission" date="2020-03" db="EMBL/GenBank/DDBJ databases">
        <authorList>
            <person name="Weist P."/>
        </authorList>
    </citation>
    <scope>NUCLEOTIDE SEQUENCE</scope>
</reference>
<gene>
    <name evidence="1" type="ORF">PLEPLA_LOCUS23393</name>
</gene>
<proteinExistence type="predicted"/>
<dbReference type="Proteomes" id="UP001153269">
    <property type="component" value="Unassembled WGS sequence"/>
</dbReference>